<dbReference type="PANTHER" id="PTHR30330:SF1">
    <property type="entry name" value="AMINO-ACID CARRIER PROTEIN ALST"/>
    <property type="match status" value="1"/>
</dbReference>
<feature type="transmembrane region" description="Helical" evidence="9">
    <location>
        <begin position="391"/>
        <end position="411"/>
    </location>
</feature>
<keyword evidence="5 9" id="KW-0812">Transmembrane</keyword>
<evidence type="ECO:0000256" key="7">
    <source>
        <dbReference type="ARBA" id="ARBA00022989"/>
    </source>
</evidence>
<evidence type="ECO:0000256" key="6">
    <source>
        <dbReference type="ARBA" id="ARBA00022847"/>
    </source>
</evidence>
<feature type="transmembrane region" description="Helical" evidence="9">
    <location>
        <begin position="417"/>
        <end position="437"/>
    </location>
</feature>
<dbReference type="InterPro" id="IPR001463">
    <property type="entry name" value="Na/Ala_symport"/>
</dbReference>
<dbReference type="FunFam" id="1.20.1740.10:FF:000004">
    <property type="entry name" value="Sodium:alanine symporter family protein"/>
    <property type="match status" value="1"/>
</dbReference>
<feature type="transmembrane region" description="Helical" evidence="9">
    <location>
        <begin position="353"/>
        <end position="379"/>
    </location>
</feature>
<evidence type="ECO:0000256" key="4">
    <source>
        <dbReference type="ARBA" id="ARBA00022475"/>
    </source>
</evidence>
<keyword evidence="8 9" id="KW-0472">Membrane</keyword>
<sequence>MDLLEALYHKVVAVINYANLMAVVNFLLPIALVLAGAFFFIVTKGVQIRLFGTAVKSLFRVDAHKSIDENNISPVQAFLTGLASRVGIGNIAGVASAIMAGGPGAIFWMWFAAILGMASAFAESSLAQLYKTKNDKGEFVGGPAFYIAQGLKLPTLGVIFSICLAFSYGFAFNSIQANQIANTLHAAFAVNEQVTAIIVTVITAVVIFGSLKAVTKASSGLVVVMSLAYLGIGCAVLIVNYQNIGPAFEAIFAGAFDLKAGLGGLFGTAISYGIKRGLFSNEAGMGSAPNIAATAATRHPAEQGFVQMIGVCFDTFIICTFSALIVLTTGLYMHGTYDNAALTTQSVVHSLGGWSAIAMSIIIFLFAFSSIIGNFAYAVSGLKYFTQSKALRFLFALCVCFFVYLGCISSPTSVWNAADLCMAIMTFLNLIAIVLLWKQVKLIIDDYTRQRGKQKQDPNYQIIFNSDLYPALQDKIYHTSIWSHKFDETHDDQIHKTTGYKVFGTNETDNHR</sequence>
<dbReference type="RefSeq" id="WP_119531256.1">
    <property type="nucleotide sequence ID" value="NZ_JBHSSP010000006.1"/>
</dbReference>
<dbReference type="Gene3D" id="1.20.1740.10">
    <property type="entry name" value="Amino acid/polyamine transporter I"/>
    <property type="match status" value="1"/>
</dbReference>
<dbReference type="PANTHER" id="PTHR30330">
    <property type="entry name" value="AGSS FAMILY TRANSPORTER, SODIUM-ALANINE"/>
    <property type="match status" value="1"/>
</dbReference>
<dbReference type="PRINTS" id="PR00175">
    <property type="entry name" value="NAALASMPORT"/>
</dbReference>
<dbReference type="AlphaFoldDB" id="A0A3A1YM67"/>
<evidence type="ECO:0000256" key="8">
    <source>
        <dbReference type="ARBA" id="ARBA00023136"/>
    </source>
</evidence>
<dbReference type="EMBL" id="NRJG01000063">
    <property type="protein sequence ID" value="RIY38556.1"/>
    <property type="molecule type" value="Genomic_DNA"/>
</dbReference>
<evidence type="ECO:0000256" key="2">
    <source>
        <dbReference type="ARBA" id="ARBA00009261"/>
    </source>
</evidence>
<keyword evidence="9" id="KW-0997">Cell inner membrane</keyword>
<comment type="caution">
    <text evidence="10">The sequence shown here is derived from an EMBL/GenBank/DDBJ whole genome shotgun (WGS) entry which is preliminary data.</text>
</comment>
<dbReference type="NCBIfam" id="TIGR00835">
    <property type="entry name" value="agcS"/>
    <property type="match status" value="1"/>
</dbReference>
<name>A0A3A1YM67_9GAMM</name>
<gene>
    <name evidence="10" type="ORF">CKF58_04120</name>
</gene>
<keyword evidence="3 9" id="KW-0813">Transport</keyword>
<feature type="transmembrane region" description="Helical" evidence="9">
    <location>
        <begin position="220"/>
        <end position="239"/>
    </location>
</feature>
<evidence type="ECO:0000256" key="5">
    <source>
        <dbReference type="ARBA" id="ARBA00022692"/>
    </source>
</evidence>
<dbReference type="GO" id="GO:0005283">
    <property type="term" value="F:amino acid:sodium symporter activity"/>
    <property type="evidence" value="ECO:0007669"/>
    <property type="project" value="InterPro"/>
</dbReference>
<keyword evidence="11" id="KW-1185">Reference proteome</keyword>
<keyword evidence="4" id="KW-1003">Cell membrane</keyword>
<evidence type="ECO:0000313" key="10">
    <source>
        <dbReference type="EMBL" id="RIY38556.1"/>
    </source>
</evidence>
<feature type="transmembrane region" description="Helical" evidence="9">
    <location>
        <begin position="20"/>
        <end position="42"/>
    </location>
</feature>
<evidence type="ECO:0000256" key="9">
    <source>
        <dbReference type="RuleBase" id="RU363064"/>
    </source>
</evidence>
<feature type="transmembrane region" description="Helical" evidence="9">
    <location>
        <begin position="308"/>
        <end position="333"/>
    </location>
</feature>
<organism evidence="10 11">
    <name type="scientific">Psittacicella hinzii</name>
    <dbReference type="NCBI Taxonomy" id="2028575"/>
    <lineage>
        <taxon>Bacteria</taxon>
        <taxon>Pseudomonadati</taxon>
        <taxon>Pseudomonadota</taxon>
        <taxon>Gammaproteobacteria</taxon>
        <taxon>Pasteurellales</taxon>
        <taxon>Psittacicellaceae</taxon>
        <taxon>Psittacicella</taxon>
    </lineage>
</organism>
<accession>A0A3A1YM67</accession>
<evidence type="ECO:0000256" key="1">
    <source>
        <dbReference type="ARBA" id="ARBA00004651"/>
    </source>
</evidence>
<protein>
    <recommendedName>
        <fullName evidence="12">AGCS family alanine or glycine:cation symporter</fullName>
    </recommendedName>
</protein>
<keyword evidence="7 9" id="KW-1133">Transmembrane helix</keyword>
<dbReference type="Proteomes" id="UP000265916">
    <property type="component" value="Unassembled WGS sequence"/>
</dbReference>
<dbReference type="GO" id="GO:0005886">
    <property type="term" value="C:plasma membrane"/>
    <property type="evidence" value="ECO:0007669"/>
    <property type="project" value="UniProtKB-SubCell"/>
</dbReference>
<evidence type="ECO:0008006" key="12">
    <source>
        <dbReference type="Google" id="ProtNLM"/>
    </source>
</evidence>
<dbReference type="Pfam" id="PF01235">
    <property type="entry name" value="Na_Ala_symp"/>
    <property type="match status" value="1"/>
</dbReference>
<reference evidence="10 11" key="1">
    <citation type="submission" date="2017-08" db="EMBL/GenBank/DDBJ databases">
        <title>Reclassification of Bisgaard taxon 37 and 44.</title>
        <authorList>
            <person name="Christensen H."/>
        </authorList>
    </citation>
    <scope>NUCLEOTIDE SEQUENCE [LARGE SCALE GENOMIC DNA]</scope>
    <source>
        <strain evidence="10 11">111</strain>
    </source>
</reference>
<dbReference type="OrthoDB" id="9806926at2"/>
<keyword evidence="6 9" id="KW-0769">Symport</keyword>
<evidence type="ECO:0000313" key="11">
    <source>
        <dbReference type="Proteomes" id="UP000265916"/>
    </source>
</evidence>
<feature type="transmembrane region" description="Helical" evidence="9">
    <location>
        <begin position="151"/>
        <end position="172"/>
    </location>
</feature>
<comment type="similarity">
    <text evidence="2 9">Belongs to the alanine or glycine:cation symporter (AGCS) (TC 2.A.25) family.</text>
</comment>
<comment type="subcellular location">
    <subcellularLocation>
        <location evidence="9">Cell inner membrane</location>
        <topology evidence="9">Multi-pass membrane protein</topology>
    </subcellularLocation>
    <subcellularLocation>
        <location evidence="1">Cell membrane</location>
        <topology evidence="1">Multi-pass membrane protein</topology>
    </subcellularLocation>
</comment>
<proteinExistence type="inferred from homology"/>
<feature type="transmembrane region" description="Helical" evidence="9">
    <location>
        <begin position="184"/>
        <end position="208"/>
    </location>
</feature>
<evidence type="ECO:0000256" key="3">
    <source>
        <dbReference type="ARBA" id="ARBA00022448"/>
    </source>
</evidence>